<gene>
    <name evidence="1" type="ORF">S12H4_26810</name>
</gene>
<dbReference type="AlphaFoldDB" id="X1SHX9"/>
<name>X1SHX9_9ZZZZ</name>
<evidence type="ECO:0000313" key="1">
    <source>
        <dbReference type="EMBL" id="GAI92558.1"/>
    </source>
</evidence>
<comment type="caution">
    <text evidence="1">The sequence shown here is derived from an EMBL/GenBank/DDBJ whole genome shotgun (WGS) entry which is preliminary data.</text>
</comment>
<dbReference type="EMBL" id="BARW01015251">
    <property type="protein sequence ID" value="GAI92558.1"/>
    <property type="molecule type" value="Genomic_DNA"/>
</dbReference>
<proteinExistence type="predicted"/>
<reference evidence="1" key="1">
    <citation type="journal article" date="2014" name="Front. Microbiol.">
        <title>High frequency of phylogenetically diverse reductive dehalogenase-homologous genes in deep subseafloor sedimentary metagenomes.</title>
        <authorList>
            <person name="Kawai M."/>
            <person name="Futagami T."/>
            <person name="Toyoda A."/>
            <person name="Takaki Y."/>
            <person name="Nishi S."/>
            <person name="Hori S."/>
            <person name="Arai W."/>
            <person name="Tsubouchi T."/>
            <person name="Morono Y."/>
            <person name="Uchiyama I."/>
            <person name="Ito T."/>
            <person name="Fujiyama A."/>
            <person name="Inagaki F."/>
            <person name="Takami H."/>
        </authorList>
    </citation>
    <scope>NUCLEOTIDE SEQUENCE</scope>
    <source>
        <strain evidence="1">Expedition CK06-06</strain>
    </source>
</reference>
<protein>
    <submittedName>
        <fullName evidence="1">Uncharacterized protein</fullName>
    </submittedName>
</protein>
<sequence length="52" mass="5673">MFTDPVLEGTIYPADSLVVNMLELLIPSVDVDTSGTVKVEEFTPYTHESNTG</sequence>
<organism evidence="1">
    <name type="scientific">marine sediment metagenome</name>
    <dbReference type="NCBI Taxonomy" id="412755"/>
    <lineage>
        <taxon>unclassified sequences</taxon>
        <taxon>metagenomes</taxon>
        <taxon>ecological metagenomes</taxon>
    </lineage>
</organism>
<accession>X1SHX9</accession>